<name>A0A2M8QBJ2_9CHLR</name>
<accession>A0A2M8QBJ2</accession>
<dbReference type="AlphaFoldDB" id="A0A2M8QBJ2"/>
<dbReference type="Proteomes" id="UP000230790">
    <property type="component" value="Unassembled WGS sequence"/>
</dbReference>
<evidence type="ECO:0000313" key="1">
    <source>
        <dbReference type="EMBL" id="PJF47167.1"/>
    </source>
</evidence>
<organism evidence="1 2">
    <name type="scientific">Candidatus Thermofonsia Clade 3 bacterium</name>
    <dbReference type="NCBI Taxonomy" id="2364212"/>
    <lineage>
        <taxon>Bacteria</taxon>
        <taxon>Bacillati</taxon>
        <taxon>Chloroflexota</taxon>
        <taxon>Candidatus Thermofontia</taxon>
        <taxon>Candidatus Thermofonsia Clade 3</taxon>
    </lineage>
</organism>
<reference evidence="1 2" key="1">
    <citation type="submission" date="2017-11" db="EMBL/GenBank/DDBJ databases">
        <title>Evolution of Phototrophy in the Chloroflexi Phylum Driven by Horizontal Gene Transfer.</title>
        <authorList>
            <person name="Ward L.M."/>
            <person name="Hemp J."/>
            <person name="Shih P.M."/>
            <person name="Mcglynn S.E."/>
            <person name="Fischer W."/>
        </authorList>
    </citation>
    <scope>NUCLEOTIDE SEQUENCE [LARGE SCALE GENOMIC DNA]</scope>
    <source>
        <strain evidence="1">JP3_7</strain>
    </source>
</reference>
<sequence>MISATVTAAEALSSPVRLVVSGSGGEIEFDGGIWIAFVPPEPVEVVGNVILESDAVITRNLDIDGDLIIRQGAVVTLTGQRVITA</sequence>
<evidence type="ECO:0000313" key="2">
    <source>
        <dbReference type="Proteomes" id="UP000230790"/>
    </source>
</evidence>
<feature type="non-terminal residue" evidence="1">
    <location>
        <position position="85"/>
    </location>
</feature>
<dbReference type="EMBL" id="PGTN01000064">
    <property type="protein sequence ID" value="PJF47167.1"/>
    <property type="molecule type" value="Genomic_DNA"/>
</dbReference>
<proteinExistence type="predicted"/>
<gene>
    <name evidence="1" type="ORF">CUN48_10155</name>
</gene>
<protein>
    <submittedName>
        <fullName evidence="1">Uncharacterized protein</fullName>
    </submittedName>
</protein>
<comment type="caution">
    <text evidence="1">The sequence shown here is derived from an EMBL/GenBank/DDBJ whole genome shotgun (WGS) entry which is preliminary data.</text>
</comment>